<gene>
    <name evidence="2" type="ORF">WA026_021750</name>
</gene>
<keyword evidence="3" id="KW-1185">Reference proteome</keyword>
<feature type="domain" description="FP protein C-terminal" evidence="1">
    <location>
        <begin position="90"/>
        <end position="140"/>
    </location>
</feature>
<reference evidence="2 3" key="1">
    <citation type="submission" date="2023-03" db="EMBL/GenBank/DDBJ databases">
        <title>Genome insight into feeding habits of ladybird beetles.</title>
        <authorList>
            <person name="Li H.-S."/>
            <person name="Huang Y.-H."/>
            <person name="Pang H."/>
        </authorList>
    </citation>
    <scope>NUCLEOTIDE SEQUENCE [LARGE SCALE GENOMIC DNA]</scope>
    <source>
        <strain evidence="2">SYSU_2023b</strain>
        <tissue evidence="2">Whole body</tissue>
    </source>
</reference>
<dbReference type="InterPro" id="IPR057251">
    <property type="entry name" value="FP_C"/>
</dbReference>
<dbReference type="Pfam" id="PF25298">
    <property type="entry name" value="Baculo_FP_2nd"/>
    <property type="match status" value="1"/>
</dbReference>
<dbReference type="Proteomes" id="UP001431783">
    <property type="component" value="Unassembled WGS sequence"/>
</dbReference>
<comment type="caution">
    <text evidence="2">The sequence shown here is derived from an EMBL/GenBank/DDBJ whole genome shotgun (WGS) entry which is preliminary data.</text>
</comment>
<sequence>MIMNAPIKEKENTQDVAHKIIKHVGVHLETNHFLAKRISVKNNSPILVQLNDVNTKLSILKKRKEAGDVTMKDCGFSEDNVVYFNHDLSKTKQELFAKTRKYKFDNNYKCVWIKNGNIYLRKTESSPAFVIRREDDLRRLQN</sequence>
<evidence type="ECO:0000313" key="3">
    <source>
        <dbReference type="Proteomes" id="UP001431783"/>
    </source>
</evidence>
<dbReference type="EMBL" id="JARQZJ010000017">
    <property type="protein sequence ID" value="KAK9873261.1"/>
    <property type="molecule type" value="Genomic_DNA"/>
</dbReference>
<dbReference type="AlphaFoldDB" id="A0AAW1TYI3"/>
<name>A0AAW1TYI3_9CUCU</name>
<organism evidence="2 3">
    <name type="scientific">Henosepilachna vigintioctopunctata</name>
    <dbReference type="NCBI Taxonomy" id="420089"/>
    <lineage>
        <taxon>Eukaryota</taxon>
        <taxon>Metazoa</taxon>
        <taxon>Ecdysozoa</taxon>
        <taxon>Arthropoda</taxon>
        <taxon>Hexapoda</taxon>
        <taxon>Insecta</taxon>
        <taxon>Pterygota</taxon>
        <taxon>Neoptera</taxon>
        <taxon>Endopterygota</taxon>
        <taxon>Coleoptera</taxon>
        <taxon>Polyphaga</taxon>
        <taxon>Cucujiformia</taxon>
        <taxon>Coccinelloidea</taxon>
        <taxon>Coccinellidae</taxon>
        <taxon>Epilachninae</taxon>
        <taxon>Epilachnini</taxon>
        <taxon>Henosepilachna</taxon>
    </lineage>
</organism>
<accession>A0AAW1TYI3</accession>
<protein>
    <recommendedName>
        <fullName evidence="1">FP protein C-terminal domain-containing protein</fullName>
    </recommendedName>
</protein>
<evidence type="ECO:0000313" key="2">
    <source>
        <dbReference type="EMBL" id="KAK9873261.1"/>
    </source>
</evidence>
<evidence type="ECO:0000259" key="1">
    <source>
        <dbReference type="Pfam" id="PF25298"/>
    </source>
</evidence>
<proteinExistence type="predicted"/>